<keyword evidence="2" id="KW-1185">Reference proteome</keyword>
<proteinExistence type="predicted"/>
<sequence length="139" mass="15243">MDNPTIEDFSQWRAPKNGCFKLNCDAAVGKKGEKESAAVVIRDSKGILVNGLTGLTNVSSPLQGELEAIRQACGMISDLGYQNALVESDSQVAIKLSVSELVPTWEVFVVVWDIRRMREDLNIRFGWVKRTASRLACGG</sequence>
<organism evidence="1 2">
    <name type="scientific">Rhododendron molle</name>
    <name type="common">Chinese azalea</name>
    <name type="synonym">Azalea mollis</name>
    <dbReference type="NCBI Taxonomy" id="49168"/>
    <lineage>
        <taxon>Eukaryota</taxon>
        <taxon>Viridiplantae</taxon>
        <taxon>Streptophyta</taxon>
        <taxon>Embryophyta</taxon>
        <taxon>Tracheophyta</taxon>
        <taxon>Spermatophyta</taxon>
        <taxon>Magnoliopsida</taxon>
        <taxon>eudicotyledons</taxon>
        <taxon>Gunneridae</taxon>
        <taxon>Pentapetalae</taxon>
        <taxon>asterids</taxon>
        <taxon>Ericales</taxon>
        <taxon>Ericaceae</taxon>
        <taxon>Ericoideae</taxon>
        <taxon>Rhodoreae</taxon>
        <taxon>Rhododendron</taxon>
    </lineage>
</organism>
<evidence type="ECO:0000313" key="1">
    <source>
        <dbReference type="EMBL" id="KAI8527749.1"/>
    </source>
</evidence>
<evidence type="ECO:0000313" key="2">
    <source>
        <dbReference type="Proteomes" id="UP001062846"/>
    </source>
</evidence>
<comment type="caution">
    <text evidence="1">The sequence shown here is derived from an EMBL/GenBank/DDBJ whole genome shotgun (WGS) entry which is preliminary data.</text>
</comment>
<name>A0ACC0LH91_RHOML</name>
<dbReference type="EMBL" id="CM046399">
    <property type="protein sequence ID" value="KAI8527749.1"/>
    <property type="molecule type" value="Genomic_DNA"/>
</dbReference>
<accession>A0ACC0LH91</accession>
<dbReference type="Proteomes" id="UP001062846">
    <property type="component" value="Chromosome 12"/>
</dbReference>
<gene>
    <name evidence="1" type="ORF">RHMOL_Rhmol12G0098800</name>
</gene>
<protein>
    <submittedName>
        <fullName evidence="1">Uncharacterized protein</fullName>
    </submittedName>
</protein>
<reference evidence="1" key="1">
    <citation type="submission" date="2022-02" db="EMBL/GenBank/DDBJ databases">
        <title>Plant Genome Project.</title>
        <authorList>
            <person name="Zhang R.-G."/>
        </authorList>
    </citation>
    <scope>NUCLEOTIDE SEQUENCE</scope>
    <source>
        <strain evidence="1">AT1</strain>
    </source>
</reference>